<accession>A0AAD7HCM7</accession>
<feature type="compositionally biased region" description="Polar residues" evidence="1">
    <location>
        <begin position="22"/>
        <end position="34"/>
    </location>
</feature>
<dbReference type="EMBL" id="JARKIB010000280">
    <property type="protein sequence ID" value="KAJ7717214.1"/>
    <property type="molecule type" value="Genomic_DNA"/>
</dbReference>
<feature type="region of interest" description="Disordered" evidence="1">
    <location>
        <begin position="165"/>
        <end position="232"/>
    </location>
</feature>
<comment type="caution">
    <text evidence="2">The sequence shown here is derived from an EMBL/GenBank/DDBJ whole genome shotgun (WGS) entry which is preliminary data.</text>
</comment>
<dbReference type="AlphaFoldDB" id="A0AAD7HCM7"/>
<feature type="region of interest" description="Disordered" evidence="1">
    <location>
        <begin position="1"/>
        <end position="75"/>
    </location>
</feature>
<dbReference type="Proteomes" id="UP001215598">
    <property type="component" value="Unassembled WGS sequence"/>
</dbReference>
<name>A0AAD7HCM7_9AGAR</name>
<protein>
    <submittedName>
        <fullName evidence="2">Uncharacterized protein</fullName>
    </submittedName>
</protein>
<gene>
    <name evidence="2" type="ORF">B0H16DRAFT_445469</name>
</gene>
<evidence type="ECO:0000256" key="1">
    <source>
        <dbReference type="SAM" id="MobiDB-lite"/>
    </source>
</evidence>
<reference evidence="2" key="1">
    <citation type="submission" date="2023-03" db="EMBL/GenBank/DDBJ databases">
        <title>Massive genome expansion in bonnet fungi (Mycena s.s.) driven by repeated elements and novel gene families across ecological guilds.</title>
        <authorList>
            <consortium name="Lawrence Berkeley National Laboratory"/>
            <person name="Harder C.B."/>
            <person name="Miyauchi S."/>
            <person name="Viragh M."/>
            <person name="Kuo A."/>
            <person name="Thoen E."/>
            <person name="Andreopoulos B."/>
            <person name="Lu D."/>
            <person name="Skrede I."/>
            <person name="Drula E."/>
            <person name="Henrissat B."/>
            <person name="Morin E."/>
            <person name="Kohler A."/>
            <person name="Barry K."/>
            <person name="LaButti K."/>
            <person name="Morin E."/>
            <person name="Salamov A."/>
            <person name="Lipzen A."/>
            <person name="Mereny Z."/>
            <person name="Hegedus B."/>
            <person name="Baldrian P."/>
            <person name="Stursova M."/>
            <person name="Weitz H."/>
            <person name="Taylor A."/>
            <person name="Grigoriev I.V."/>
            <person name="Nagy L.G."/>
            <person name="Martin F."/>
            <person name="Kauserud H."/>
        </authorList>
    </citation>
    <scope>NUCLEOTIDE SEQUENCE</scope>
    <source>
        <strain evidence="2">CBHHK182m</strain>
    </source>
</reference>
<organism evidence="2 3">
    <name type="scientific">Mycena metata</name>
    <dbReference type="NCBI Taxonomy" id="1033252"/>
    <lineage>
        <taxon>Eukaryota</taxon>
        <taxon>Fungi</taxon>
        <taxon>Dikarya</taxon>
        <taxon>Basidiomycota</taxon>
        <taxon>Agaricomycotina</taxon>
        <taxon>Agaricomycetes</taxon>
        <taxon>Agaricomycetidae</taxon>
        <taxon>Agaricales</taxon>
        <taxon>Marasmiineae</taxon>
        <taxon>Mycenaceae</taxon>
        <taxon>Mycena</taxon>
    </lineage>
</organism>
<proteinExistence type="predicted"/>
<keyword evidence="3" id="KW-1185">Reference proteome</keyword>
<evidence type="ECO:0000313" key="3">
    <source>
        <dbReference type="Proteomes" id="UP001215598"/>
    </source>
</evidence>
<evidence type="ECO:0000313" key="2">
    <source>
        <dbReference type="EMBL" id="KAJ7717214.1"/>
    </source>
</evidence>
<sequence>MAILAPPDWTYSPRDPAMDKGPNQQSAPNNSVANQQQRPTQLPPPQHPQQYPFQLQPQGTWTRPSPHRPFTPAHSTKLAPQFHYRPPQQQPYGFDPANAQLAQWAYQQMMYAQMTPPQQQDDFFAPPPGMHMHSIRFPVGRPRRGQTSGSTPAFIPITVCRGSRATTSRCRKSRAGKNTGASNRRTRAATRPARPLLSTRKVACVPIQTTGSARPVPTSPIPRSPRQVAESG</sequence>
<feature type="compositionally biased region" description="Low complexity" evidence="1">
    <location>
        <begin position="48"/>
        <end position="58"/>
    </location>
</feature>